<protein>
    <submittedName>
        <fullName evidence="1">Uncharacterized protein</fullName>
    </submittedName>
</protein>
<gene>
    <name evidence="1" type="ORF">FIBSPDRAFT_900780</name>
</gene>
<accession>A0A165XZY1</accession>
<proteinExistence type="predicted"/>
<name>A0A165XZY1_9AGAM</name>
<dbReference type="EMBL" id="KV417708">
    <property type="protein sequence ID" value="KZP09064.1"/>
    <property type="molecule type" value="Genomic_DNA"/>
</dbReference>
<sequence>MHGQPLLNPPGSWAKCPNTWRLSAKVDMICSGQPFFQGYFEEFPDDSASETESESDVPLGLAEEEVFAKTAVGKCKKKKAESVARKRARKTRNLSRNAKIQGRFIRETQEEKGIPSFAILKLGQPTTNNKSHRAPQETEGHIDLFYESRITPHVKQCAVDEDHKGPKINLIRQVARNIYEDESEETRAVVRAHLAAQTEERDMATKALAEVEGALQPTPKQYQEASNIFPSYIDGILREATQYFLCHIYPLKAADIRDAQALNAVPPGSGQSSLQAEGLEIMDFDQGPDMPANAATKSSASPEKALPIFMHLAPPPPGTPAMSAVSVTSAMPAISATPITPHPTVPAPHPMPAVANPSPQFSHITKNRSVLADEASTDEVVVEAAAKAFAAETAAPELSATVMAPQAIARGTTTVITTALHPTGSTLAAPVVVALEDNIVIESGRPRRTIVLTCAAAELEREKVEKAAAKMAASAKKAQCASSTSKPGMKGAVKGGCG</sequence>
<organism evidence="1 2">
    <name type="scientific">Athelia psychrophila</name>
    <dbReference type="NCBI Taxonomy" id="1759441"/>
    <lineage>
        <taxon>Eukaryota</taxon>
        <taxon>Fungi</taxon>
        <taxon>Dikarya</taxon>
        <taxon>Basidiomycota</taxon>
        <taxon>Agaricomycotina</taxon>
        <taxon>Agaricomycetes</taxon>
        <taxon>Agaricomycetidae</taxon>
        <taxon>Atheliales</taxon>
        <taxon>Atheliaceae</taxon>
        <taxon>Athelia</taxon>
    </lineage>
</organism>
<evidence type="ECO:0000313" key="1">
    <source>
        <dbReference type="EMBL" id="KZP09064.1"/>
    </source>
</evidence>
<keyword evidence="2" id="KW-1185">Reference proteome</keyword>
<evidence type="ECO:0000313" key="2">
    <source>
        <dbReference type="Proteomes" id="UP000076532"/>
    </source>
</evidence>
<dbReference type="Proteomes" id="UP000076532">
    <property type="component" value="Unassembled WGS sequence"/>
</dbReference>
<reference evidence="1 2" key="1">
    <citation type="journal article" date="2016" name="Mol. Biol. Evol.">
        <title>Comparative Genomics of Early-Diverging Mushroom-Forming Fungi Provides Insights into the Origins of Lignocellulose Decay Capabilities.</title>
        <authorList>
            <person name="Nagy L.G."/>
            <person name="Riley R."/>
            <person name="Tritt A."/>
            <person name="Adam C."/>
            <person name="Daum C."/>
            <person name="Floudas D."/>
            <person name="Sun H."/>
            <person name="Yadav J.S."/>
            <person name="Pangilinan J."/>
            <person name="Larsson K.H."/>
            <person name="Matsuura K."/>
            <person name="Barry K."/>
            <person name="Labutti K."/>
            <person name="Kuo R."/>
            <person name="Ohm R.A."/>
            <person name="Bhattacharya S.S."/>
            <person name="Shirouzu T."/>
            <person name="Yoshinaga Y."/>
            <person name="Martin F.M."/>
            <person name="Grigoriev I.V."/>
            <person name="Hibbett D.S."/>
        </authorList>
    </citation>
    <scope>NUCLEOTIDE SEQUENCE [LARGE SCALE GENOMIC DNA]</scope>
    <source>
        <strain evidence="1 2">CBS 109695</strain>
    </source>
</reference>
<dbReference type="AlphaFoldDB" id="A0A165XZY1"/>